<sequence>MEVDCENCAGCCVDWRALADVPERANHERRGPQEPLDDAYNLVPLTREDVRAFLDAGLGDAMTPRLWTAREGPSVDVQGREVAAIEGKPAFFVGLRKPPKPVAPFGADPHWLPSCAFLDPETLKCRIHDSNVYPEECAEYPGHNLALGVATECERVEARVGGERLLDDEPPEDLSSLLFGPQAVGEKVFAYPDPGGLPDGVLDRLAAGDLTDRDRAHFVAVAAASAPGTTAVEPERRRNAFETARDAESWVGEAVREWARRADRDEPDPGLGEVVEDARGAPETPGWDALDN</sequence>
<evidence type="ECO:0000313" key="2">
    <source>
        <dbReference type="EMBL" id="MFC3477807.1"/>
    </source>
</evidence>
<keyword evidence="3" id="KW-1185">Reference proteome</keyword>
<protein>
    <submittedName>
        <fullName evidence="2">YkgJ family cysteine cluster protein</fullName>
    </submittedName>
</protein>
<dbReference type="InterPro" id="IPR055953">
    <property type="entry name" value="DUF7531"/>
</dbReference>
<comment type="caution">
    <text evidence="2">The sequence shown here is derived from an EMBL/GenBank/DDBJ whole genome shotgun (WGS) entry which is preliminary data.</text>
</comment>
<evidence type="ECO:0000256" key="1">
    <source>
        <dbReference type="SAM" id="MobiDB-lite"/>
    </source>
</evidence>
<accession>A0ABD5NF01</accession>
<evidence type="ECO:0000313" key="3">
    <source>
        <dbReference type="Proteomes" id="UP001595660"/>
    </source>
</evidence>
<proteinExistence type="predicted"/>
<name>A0ABD5NF01_9EURY</name>
<gene>
    <name evidence="2" type="ORF">ACFOKC_08715</name>
</gene>
<dbReference type="AlphaFoldDB" id="A0ABD5NF01"/>
<organism evidence="2 3">
    <name type="scientific">Halobacterium litoreum</name>
    <dbReference type="NCBI Taxonomy" id="2039234"/>
    <lineage>
        <taxon>Archaea</taxon>
        <taxon>Methanobacteriati</taxon>
        <taxon>Methanobacteriota</taxon>
        <taxon>Stenosarchaea group</taxon>
        <taxon>Halobacteria</taxon>
        <taxon>Halobacteriales</taxon>
        <taxon>Halobacteriaceae</taxon>
        <taxon>Halobacterium</taxon>
    </lineage>
</organism>
<reference evidence="2 3" key="1">
    <citation type="journal article" date="2019" name="Int. J. Syst. Evol. Microbiol.">
        <title>The Global Catalogue of Microorganisms (GCM) 10K type strain sequencing project: providing services to taxonomists for standard genome sequencing and annotation.</title>
        <authorList>
            <consortium name="The Broad Institute Genomics Platform"/>
            <consortium name="The Broad Institute Genome Sequencing Center for Infectious Disease"/>
            <person name="Wu L."/>
            <person name="Ma J."/>
        </authorList>
    </citation>
    <scope>NUCLEOTIDE SEQUENCE [LARGE SCALE GENOMIC DNA]</scope>
    <source>
        <strain evidence="2 3">CGMCC 1.12562</strain>
    </source>
</reference>
<dbReference type="GeneID" id="69119200"/>
<dbReference type="Pfam" id="PF24375">
    <property type="entry name" value="DUF7531"/>
    <property type="match status" value="1"/>
</dbReference>
<feature type="region of interest" description="Disordered" evidence="1">
    <location>
        <begin position="260"/>
        <end position="292"/>
    </location>
</feature>
<dbReference type="RefSeq" id="WP_232571072.1">
    <property type="nucleotide sequence ID" value="NZ_CP089466.1"/>
</dbReference>
<dbReference type="Proteomes" id="UP001595660">
    <property type="component" value="Unassembled WGS sequence"/>
</dbReference>
<dbReference type="EMBL" id="JBHRWN010000002">
    <property type="protein sequence ID" value="MFC3477807.1"/>
    <property type="molecule type" value="Genomic_DNA"/>
</dbReference>